<evidence type="ECO:0008006" key="4">
    <source>
        <dbReference type="Google" id="ProtNLM"/>
    </source>
</evidence>
<gene>
    <name evidence="2" type="ORF">H0G86_004785</name>
</gene>
<dbReference type="EMBL" id="CP075865">
    <property type="protein sequence ID" value="QYS97557.1"/>
    <property type="molecule type" value="Genomic_DNA"/>
</dbReference>
<feature type="signal peptide" evidence="1">
    <location>
        <begin position="1"/>
        <end position="18"/>
    </location>
</feature>
<feature type="chain" id="PRO_5034438343" description="Secreted protein" evidence="1">
    <location>
        <begin position="19"/>
        <end position="105"/>
    </location>
</feature>
<accession>A0A8G0LB91</accession>
<keyword evidence="1" id="KW-0732">Signal</keyword>
<evidence type="ECO:0000313" key="2">
    <source>
        <dbReference type="EMBL" id="QYS97557.1"/>
    </source>
</evidence>
<evidence type="ECO:0000256" key="1">
    <source>
        <dbReference type="SAM" id="SignalP"/>
    </source>
</evidence>
<reference evidence="2 3" key="1">
    <citation type="journal article" date="2021" name="BMC Genomics">
        <title>Telomere-to-telomere genome assembly of asparaginase-producing Trichoderma simmonsii.</title>
        <authorList>
            <person name="Chung D."/>
            <person name="Kwon Y.M."/>
            <person name="Yang Y."/>
        </authorList>
    </citation>
    <scope>NUCLEOTIDE SEQUENCE [LARGE SCALE GENOMIC DNA]</scope>
    <source>
        <strain evidence="2 3">GH-Sj1</strain>
    </source>
</reference>
<sequence>MAMQAMESFWAVICLVEARHFWVWSASARFTRKGGGPPNAYTGLAGGLRESILINPPLPAFSLHLFLSFFFGYFSSFISSLSPPVRYFSPPQSRHSVRSHQVLSP</sequence>
<keyword evidence="3" id="KW-1185">Reference proteome</keyword>
<name>A0A8G0LB91_9HYPO</name>
<organism evidence="2 3">
    <name type="scientific">Trichoderma simmonsii</name>
    <dbReference type="NCBI Taxonomy" id="1491479"/>
    <lineage>
        <taxon>Eukaryota</taxon>
        <taxon>Fungi</taxon>
        <taxon>Dikarya</taxon>
        <taxon>Ascomycota</taxon>
        <taxon>Pezizomycotina</taxon>
        <taxon>Sordariomycetes</taxon>
        <taxon>Hypocreomycetidae</taxon>
        <taxon>Hypocreales</taxon>
        <taxon>Hypocreaceae</taxon>
        <taxon>Trichoderma</taxon>
    </lineage>
</organism>
<dbReference type="Proteomes" id="UP000826661">
    <property type="component" value="Chromosome II"/>
</dbReference>
<dbReference type="AlphaFoldDB" id="A0A8G0LB91"/>
<proteinExistence type="predicted"/>
<protein>
    <recommendedName>
        <fullName evidence="4">Secreted protein</fullName>
    </recommendedName>
</protein>
<evidence type="ECO:0000313" key="3">
    <source>
        <dbReference type="Proteomes" id="UP000826661"/>
    </source>
</evidence>